<accession>A0ABY6N5K5</accession>
<dbReference type="InterPro" id="IPR013024">
    <property type="entry name" value="GGCT-like"/>
</dbReference>
<dbReference type="PANTHER" id="PTHR12510:SF4">
    <property type="entry name" value="GAMMA-GLUTAMYLAMINECYCLOTRANSFERASE"/>
    <property type="match status" value="1"/>
</dbReference>
<dbReference type="Proteomes" id="UP001163739">
    <property type="component" value="Chromosome"/>
</dbReference>
<dbReference type="Pfam" id="PF06094">
    <property type="entry name" value="GGACT"/>
    <property type="match status" value="1"/>
</dbReference>
<gene>
    <name evidence="4" type="ORF">NKI27_05935</name>
</gene>
<comment type="similarity">
    <text evidence="1 2">Belongs to the gamma-glutamylcyclotransferase family.</text>
</comment>
<dbReference type="Gene3D" id="3.10.490.10">
    <property type="entry name" value="Gamma-glutamyl cyclotransferase-like"/>
    <property type="match status" value="1"/>
</dbReference>
<organism evidence="4 5">
    <name type="scientific">Alkalimarinus alittae</name>
    <dbReference type="NCBI Taxonomy" id="2961619"/>
    <lineage>
        <taxon>Bacteria</taxon>
        <taxon>Pseudomonadati</taxon>
        <taxon>Pseudomonadota</taxon>
        <taxon>Gammaproteobacteria</taxon>
        <taxon>Alteromonadales</taxon>
        <taxon>Alteromonadaceae</taxon>
        <taxon>Alkalimarinus</taxon>
    </lineage>
</organism>
<keyword evidence="5" id="KW-1185">Reference proteome</keyword>
<dbReference type="InterPro" id="IPR009288">
    <property type="entry name" value="AIG2-like_dom"/>
</dbReference>
<dbReference type="SUPFAM" id="SSF110857">
    <property type="entry name" value="Gamma-glutamyl cyclotransferase-like"/>
    <property type="match status" value="1"/>
</dbReference>
<evidence type="ECO:0000256" key="1">
    <source>
        <dbReference type="ARBA" id="ARBA00008861"/>
    </source>
</evidence>
<dbReference type="PANTHER" id="PTHR12510">
    <property type="entry name" value="TROPONIN C-AKIN-1 PROTEIN"/>
    <property type="match status" value="1"/>
</dbReference>
<proteinExistence type="inferred from homology"/>
<dbReference type="InterPro" id="IPR036568">
    <property type="entry name" value="GGCT-like_sf"/>
</dbReference>
<dbReference type="RefSeq" id="WP_265048767.1">
    <property type="nucleotide sequence ID" value="NZ_CP100390.1"/>
</dbReference>
<protein>
    <recommendedName>
        <fullName evidence="2">Gamma-glutamylcyclotransferase family protein</fullName>
    </recommendedName>
</protein>
<dbReference type="EMBL" id="CP100390">
    <property type="protein sequence ID" value="UZE97290.1"/>
    <property type="molecule type" value="Genomic_DNA"/>
</dbReference>
<reference evidence="4" key="1">
    <citation type="submission" date="2022-06" db="EMBL/GenBank/DDBJ databases">
        <title>Alkalimarinus sp. nov., isolated from gut of a Alitta virens.</title>
        <authorList>
            <person name="Yang A.I."/>
            <person name="Shin N.-R."/>
        </authorList>
    </citation>
    <scope>NUCLEOTIDE SEQUENCE</scope>
    <source>
        <strain evidence="4">A2M4</strain>
    </source>
</reference>
<feature type="domain" description="Gamma-glutamylcyclotransferase AIG2-like" evidence="3">
    <location>
        <begin position="8"/>
        <end position="116"/>
    </location>
</feature>
<evidence type="ECO:0000259" key="3">
    <source>
        <dbReference type="Pfam" id="PF06094"/>
    </source>
</evidence>
<name>A0ABY6N5K5_9ALTE</name>
<dbReference type="InterPro" id="IPR039126">
    <property type="entry name" value="GGACT"/>
</dbReference>
<evidence type="ECO:0000313" key="4">
    <source>
        <dbReference type="EMBL" id="UZE97290.1"/>
    </source>
</evidence>
<evidence type="ECO:0000313" key="5">
    <source>
        <dbReference type="Proteomes" id="UP001163739"/>
    </source>
</evidence>
<dbReference type="CDD" id="cd06661">
    <property type="entry name" value="GGCT_like"/>
    <property type="match status" value="1"/>
</dbReference>
<sequence>MKGNDFLVFVYGTLRKGESNDALLQEAESLGFYETESEYTMFDLGYFPAVTPSGKTSISGELYRVDQQTAKNLDQLEGYPSYYDRIQITTPMGDAWIYVIHHLTEDYDEVEKGDWVKYCARKDAQGVRNGYRHRG</sequence>
<evidence type="ECO:0000256" key="2">
    <source>
        <dbReference type="RuleBase" id="RU367036"/>
    </source>
</evidence>